<evidence type="ECO:0000313" key="2">
    <source>
        <dbReference type="EMBL" id="KAK1662442.1"/>
    </source>
</evidence>
<feature type="domain" description="SANT" evidence="1">
    <location>
        <begin position="75"/>
        <end position="126"/>
    </location>
</feature>
<dbReference type="InterPro" id="IPR017884">
    <property type="entry name" value="SANT_dom"/>
</dbReference>
<dbReference type="SUPFAM" id="SSF46689">
    <property type="entry name" value="Homeodomain-like"/>
    <property type="match status" value="1"/>
</dbReference>
<proteinExistence type="predicted"/>
<dbReference type="GO" id="GO:0070898">
    <property type="term" value="P:RNA polymerase III preinitiation complex assembly"/>
    <property type="evidence" value="ECO:0007669"/>
    <property type="project" value="TreeGrafter"/>
</dbReference>
<dbReference type="AlphaFoldDB" id="A0AAD8SQ95"/>
<organism evidence="2 3">
    <name type="scientific">Lolium multiflorum</name>
    <name type="common">Italian ryegrass</name>
    <name type="synonym">Lolium perenne subsp. multiflorum</name>
    <dbReference type="NCBI Taxonomy" id="4521"/>
    <lineage>
        <taxon>Eukaryota</taxon>
        <taxon>Viridiplantae</taxon>
        <taxon>Streptophyta</taxon>
        <taxon>Embryophyta</taxon>
        <taxon>Tracheophyta</taxon>
        <taxon>Spermatophyta</taxon>
        <taxon>Magnoliopsida</taxon>
        <taxon>Liliopsida</taxon>
        <taxon>Poales</taxon>
        <taxon>Poaceae</taxon>
        <taxon>BOP clade</taxon>
        <taxon>Pooideae</taxon>
        <taxon>Poodae</taxon>
        <taxon>Poeae</taxon>
        <taxon>Poeae Chloroplast Group 2 (Poeae type)</taxon>
        <taxon>Loliodinae</taxon>
        <taxon>Loliinae</taxon>
        <taxon>Lolium</taxon>
    </lineage>
</organism>
<dbReference type="Gene3D" id="1.20.58.1880">
    <property type="match status" value="1"/>
</dbReference>
<dbReference type="FunFam" id="1.20.58.1880:FF:000007">
    <property type="entry name" value="Homeodomain-like superfamily protein"/>
    <property type="match status" value="1"/>
</dbReference>
<keyword evidence="3" id="KW-1185">Reference proteome</keyword>
<dbReference type="GO" id="GO:0000126">
    <property type="term" value="C:transcription factor TFIIIB complex"/>
    <property type="evidence" value="ECO:0007669"/>
    <property type="project" value="TreeGrafter"/>
</dbReference>
<sequence length="206" mass="23744">MKLSVMHLRLLQEARERIQSKTIPSGPSFSNQSSSLYGDTDDFDPFGDNYVNDRTENDAAENAIKLNYHSYMNRQTRARWTKSDTDLFYQGVQQFGSDFAMIQQLFPDKSRDQVRQKFKSEEKKHPMQVHDAILHRSKDNVYLKQVIKQLNIEDLQRDINSTDKQEVASNEGDTGNELTVNLMAQEMALAIETYVAGIVKWQAYGP</sequence>
<comment type="caution">
    <text evidence="2">The sequence shown here is derived from an EMBL/GenBank/DDBJ whole genome shotgun (WGS) entry which is preliminary data.</text>
</comment>
<dbReference type="PANTHER" id="PTHR22929">
    <property type="entry name" value="RNA POLYMERASE III TRANSCRIPTION INITIATION FACTOR B"/>
    <property type="match status" value="1"/>
</dbReference>
<dbReference type="GO" id="GO:0001156">
    <property type="term" value="F:TFIIIC-class transcription factor complex binding"/>
    <property type="evidence" value="ECO:0007669"/>
    <property type="project" value="TreeGrafter"/>
</dbReference>
<dbReference type="InterPro" id="IPR009057">
    <property type="entry name" value="Homeodomain-like_sf"/>
</dbReference>
<evidence type="ECO:0000313" key="3">
    <source>
        <dbReference type="Proteomes" id="UP001231189"/>
    </source>
</evidence>
<dbReference type="SMART" id="SM00717">
    <property type="entry name" value="SANT"/>
    <property type="match status" value="1"/>
</dbReference>
<dbReference type="PANTHER" id="PTHR22929:SF0">
    <property type="entry name" value="TRANSCRIPTION FACTOR TFIIIB COMPONENT B'' HOMOLOG"/>
    <property type="match status" value="1"/>
</dbReference>
<dbReference type="Pfam" id="PF15963">
    <property type="entry name" value="Myb_DNA-bind_7"/>
    <property type="match status" value="1"/>
</dbReference>
<dbReference type="InterPro" id="IPR039467">
    <property type="entry name" value="TFIIIB_B''_Myb"/>
</dbReference>
<evidence type="ECO:0000259" key="1">
    <source>
        <dbReference type="PROSITE" id="PS51293"/>
    </source>
</evidence>
<protein>
    <recommendedName>
        <fullName evidence="1">SANT domain-containing protein</fullName>
    </recommendedName>
</protein>
<dbReference type="InterPro" id="IPR001005">
    <property type="entry name" value="SANT/Myb"/>
</dbReference>
<accession>A0AAD8SQ95</accession>
<reference evidence="2" key="1">
    <citation type="submission" date="2023-07" db="EMBL/GenBank/DDBJ databases">
        <title>A chromosome-level genome assembly of Lolium multiflorum.</title>
        <authorList>
            <person name="Chen Y."/>
            <person name="Copetti D."/>
            <person name="Kolliker R."/>
            <person name="Studer B."/>
        </authorList>
    </citation>
    <scope>NUCLEOTIDE SEQUENCE</scope>
    <source>
        <strain evidence="2">02402/16</strain>
        <tissue evidence="2">Leaf</tissue>
    </source>
</reference>
<dbReference type="EMBL" id="JAUUTY010000003">
    <property type="protein sequence ID" value="KAK1662442.1"/>
    <property type="molecule type" value="Genomic_DNA"/>
</dbReference>
<dbReference type="Proteomes" id="UP001231189">
    <property type="component" value="Unassembled WGS sequence"/>
</dbReference>
<name>A0AAD8SQ95_LOLMU</name>
<gene>
    <name evidence="2" type="ORF">QYE76_050601</name>
</gene>
<dbReference type="PROSITE" id="PS51293">
    <property type="entry name" value="SANT"/>
    <property type="match status" value="1"/>
</dbReference>
<dbReference type="CDD" id="cd00167">
    <property type="entry name" value="SANT"/>
    <property type="match status" value="1"/>
</dbReference>